<evidence type="ECO:0000256" key="1">
    <source>
        <dbReference type="SAM" id="MobiDB-lite"/>
    </source>
</evidence>
<dbReference type="Gene3D" id="3.20.20.370">
    <property type="entry name" value="Glycoside hydrolase/deacetylase"/>
    <property type="match status" value="1"/>
</dbReference>
<organism evidence="2">
    <name type="scientific">Pseudomonas saudimassiliensis</name>
    <dbReference type="NCBI Taxonomy" id="1461581"/>
    <lineage>
        <taxon>Bacteria</taxon>
        <taxon>Pseudomonadati</taxon>
        <taxon>Pseudomonadota</taxon>
        <taxon>Gammaproteobacteria</taxon>
        <taxon>Pseudomonadales</taxon>
        <taxon>Pseudomonadaceae</taxon>
        <taxon>Pseudomonas</taxon>
    </lineage>
</organism>
<dbReference type="EMBL" id="LK391969">
    <property type="protein sequence ID" value="CEF26428.1"/>
    <property type="molecule type" value="Genomic_DNA"/>
</dbReference>
<dbReference type="GO" id="GO:0005975">
    <property type="term" value="P:carbohydrate metabolic process"/>
    <property type="evidence" value="ECO:0007669"/>
    <property type="project" value="InterPro"/>
</dbReference>
<dbReference type="InterPro" id="IPR011330">
    <property type="entry name" value="Glyco_hydro/deAcase_b/a-brl"/>
</dbReference>
<dbReference type="InterPro" id="IPR006837">
    <property type="entry name" value="Divergent_DAC"/>
</dbReference>
<reference evidence="2" key="1">
    <citation type="submission" date="2014-07" db="EMBL/GenBank/DDBJ databases">
        <authorList>
            <person name="Urmite Genomes Urmite Genomes"/>
        </authorList>
    </citation>
    <scope>NUCLEOTIDE SEQUENCE</scope>
    <source>
        <strain evidence="2">12M76_air</strain>
    </source>
</reference>
<dbReference type="CDD" id="cd10936">
    <property type="entry name" value="CE4_DAC2"/>
    <property type="match status" value="1"/>
</dbReference>
<feature type="region of interest" description="Disordered" evidence="1">
    <location>
        <begin position="30"/>
        <end position="55"/>
    </location>
</feature>
<dbReference type="AlphaFoldDB" id="A0A078M9N4"/>
<dbReference type="EMBL" id="LM997413">
    <property type="protein sequence ID" value="CEA04113.1"/>
    <property type="molecule type" value="Genomic_DNA"/>
</dbReference>
<proteinExistence type="predicted"/>
<dbReference type="Pfam" id="PF04748">
    <property type="entry name" value="Polysacc_deac_2"/>
    <property type="match status" value="1"/>
</dbReference>
<protein>
    <submittedName>
        <fullName evidence="2">Polysaccharide deacetylase</fullName>
    </submittedName>
</protein>
<sequence>MIAWWRTPASRGLLAGCLLVLLNGCGEPDAPAPERSAEPVATLPPELPAPEPARQDEAHYDELRARWLELEHAARPPAAAADAIPEPAAEPVEPAPIPVTDPGATPAIGIIIDDVGHHLSRGRRLIALPVPVALAILPHTQSADALAAEAAAAGRIVMLHQPMENGAALPIGPGGLYSDMERAELERTLRANLDSIAGIRGLNNHMGSRLTSDRQAMDWVMPLLAQRGLFFVDSRTSAATQAAFAAEAAGVRHLSRDVFLDNDRSAAGLEAAFQRALVLARQRGTALVIGHPYPETLAYLERRLPDLQRQEGVEVVSVEELLARKYR</sequence>
<dbReference type="RefSeq" id="WP_052508723.1">
    <property type="nucleotide sequence ID" value="NZ_LK391969.1"/>
</dbReference>
<dbReference type="PANTHER" id="PTHR30105">
    <property type="entry name" value="UNCHARACTERIZED YIBQ-RELATED"/>
    <property type="match status" value="1"/>
</dbReference>
<gene>
    <name evidence="2" type="ORF">BN1049_01359</name>
</gene>
<dbReference type="PANTHER" id="PTHR30105:SF2">
    <property type="entry name" value="DIVERGENT POLYSACCHARIDE DEACETYLASE SUPERFAMILY"/>
    <property type="match status" value="1"/>
</dbReference>
<name>A0A078M9N4_9PSED</name>
<dbReference type="SUPFAM" id="SSF88713">
    <property type="entry name" value="Glycoside hydrolase/deacetylase"/>
    <property type="match status" value="1"/>
</dbReference>
<evidence type="ECO:0000313" key="2">
    <source>
        <dbReference type="EMBL" id="CEA04113.1"/>
    </source>
</evidence>
<accession>A0A078M9N4</accession>
<dbReference type="PATRIC" id="fig|1461581.3.peg.1336"/>
<dbReference type="OrthoDB" id="9784811at2"/>